<proteinExistence type="predicted"/>
<name>A0A3M2JAS9_9CELL</name>
<sequence length="215" mass="23736">MDATHPLAVITPTLDGDVLNHLALTQAAFTPGQLTRLLPKASVEGVRKVLNRLAKQGIVTATRVGNAAMMYELNREHLGADAVIALANQARTLRDRIATCLTAWEHPPVYAALFGSWSRGAATAESDVDLFLVRPDDADDDTWTGQVDSLQHLVARWTGNDARPFVIDEHDLPERGAEPVLRSIRSEGLTMYGDPRWLHRRIKPHVLTRRRAEAG</sequence>
<dbReference type="InterPro" id="IPR043519">
    <property type="entry name" value="NT_sf"/>
</dbReference>
<accession>A0A3M2JAS9</accession>
<organism evidence="2 3">
    <name type="scientific">Cellulomonas triticagri</name>
    <dbReference type="NCBI Taxonomy" id="2483352"/>
    <lineage>
        <taxon>Bacteria</taxon>
        <taxon>Bacillati</taxon>
        <taxon>Actinomycetota</taxon>
        <taxon>Actinomycetes</taxon>
        <taxon>Micrococcales</taxon>
        <taxon>Cellulomonadaceae</taxon>
        <taxon>Cellulomonas</taxon>
    </lineage>
</organism>
<dbReference type="Pfam" id="PF01909">
    <property type="entry name" value="NTP_transf_2"/>
    <property type="match status" value="1"/>
</dbReference>
<keyword evidence="2" id="KW-0808">Transferase</keyword>
<evidence type="ECO:0000259" key="1">
    <source>
        <dbReference type="Pfam" id="PF01909"/>
    </source>
</evidence>
<dbReference type="Proteomes" id="UP000269289">
    <property type="component" value="Unassembled WGS sequence"/>
</dbReference>
<dbReference type="RefSeq" id="WP_122149490.1">
    <property type="nucleotide sequence ID" value="NZ_RFFI01000055.1"/>
</dbReference>
<dbReference type="Gene3D" id="3.30.460.10">
    <property type="entry name" value="Beta Polymerase, domain 2"/>
    <property type="match status" value="1"/>
</dbReference>
<gene>
    <name evidence="2" type="ORF">EBM89_11110</name>
</gene>
<dbReference type="EMBL" id="RFFI01000055">
    <property type="protein sequence ID" value="RMI09251.1"/>
    <property type="molecule type" value="Genomic_DNA"/>
</dbReference>
<keyword evidence="3" id="KW-1185">Reference proteome</keyword>
<evidence type="ECO:0000313" key="2">
    <source>
        <dbReference type="EMBL" id="RMI09251.1"/>
    </source>
</evidence>
<dbReference type="CDD" id="cd05403">
    <property type="entry name" value="NT_KNTase_like"/>
    <property type="match status" value="1"/>
</dbReference>
<dbReference type="OrthoDB" id="3826063at2"/>
<dbReference type="SUPFAM" id="SSF81301">
    <property type="entry name" value="Nucleotidyltransferase"/>
    <property type="match status" value="1"/>
</dbReference>
<dbReference type="AlphaFoldDB" id="A0A3M2JAS9"/>
<reference evidence="2 3" key="1">
    <citation type="submission" date="2018-10" db="EMBL/GenBank/DDBJ databases">
        <title>Isolation, diversity and antifungal activity of actinobacteria from wheat.</title>
        <authorList>
            <person name="Han C."/>
        </authorList>
    </citation>
    <scope>NUCLEOTIDE SEQUENCE [LARGE SCALE GENOMIC DNA]</scope>
    <source>
        <strain evidence="2 3">NEAU-YY56</strain>
    </source>
</reference>
<dbReference type="GO" id="GO:0016779">
    <property type="term" value="F:nucleotidyltransferase activity"/>
    <property type="evidence" value="ECO:0007669"/>
    <property type="project" value="InterPro"/>
</dbReference>
<dbReference type="InterPro" id="IPR002934">
    <property type="entry name" value="Polymerase_NTP_transf_dom"/>
</dbReference>
<evidence type="ECO:0000313" key="3">
    <source>
        <dbReference type="Proteomes" id="UP000269289"/>
    </source>
</evidence>
<protein>
    <submittedName>
        <fullName evidence="2">Nucleotidyltransferase domain-containing protein</fullName>
    </submittedName>
</protein>
<comment type="caution">
    <text evidence="2">The sequence shown here is derived from an EMBL/GenBank/DDBJ whole genome shotgun (WGS) entry which is preliminary data.</text>
</comment>
<feature type="domain" description="Polymerase nucleotidyl transferase" evidence="1">
    <location>
        <begin position="108"/>
        <end position="139"/>
    </location>
</feature>